<organism evidence="4 5">
    <name type="scientific">Neptunomonas phycophila</name>
    <dbReference type="NCBI Taxonomy" id="1572645"/>
    <lineage>
        <taxon>Bacteria</taxon>
        <taxon>Pseudomonadati</taxon>
        <taxon>Pseudomonadota</taxon>
        <taxon>Gammaproteobacteria</taxon>
        <taxon>Oceanospirillales</taxon>
        <taxon>Oceanospirillaceae</taxon>
        <taxon>Neptunomonas</taxon>
    </lineage>
</organism>
<dbReference type="Pfam" id="PF00563">
    <property type="entry name" value="EAL"/>
    <property type="match status" value="1"/>
</dbReference>
<dbReference type="NCBIfam" id="TIGR00229">
    <property type="entry name" value="sensory_box"/>
    <property type="match status" value="1"/>
</dbReference>
<protein>
    <submittedName>
        <fullName evidence="4">EAL domain-containing protein</fullName>
    </submittedName>
</protein>
<accession>A0AAW7XPL2</accession>
<proteinExistence type="predicted"/>
<keyword evidence="1" id="KW-1133">Transmembrane helix</keyword>
<dbReference type="InterPro" id="IPR029150">
    <property type="entry name" value="dCache_3"/>
</dbReference>
<dbReference type="InterPro" id="IPR000014">
    <property type="entry name" value="PAS"/>
</dbReference>
<feature type="domain" description="EAL" evidence="2">
    <location>
        <begin position="669"/>
        <end position="919"/>
    </location>
</feature>
<keyword evidence="1" id="KW-0812">Transmembrane</keyword>
<dbReference type="PROSITE" id="PS50883">
    <property type="entry name" value="EAL"/>
    <property type="match status" value="1"/>
</dbReference>
<gene>
    <name evidence="4" type="ORF">Q4490_15025</name>
</gene>
<dbReference type="PANTHER" id="PTHR44757">
    <property type="entry name" value="DIGUANYLATE CYCLASE DGCP"/>
    <property type="match status" value="1"/>
</dbReference>
<dbReference type="Pfam" id="PF14827">
    <property type="entry name" value="dCache_3"/>
    <property type="match status" value="1"/>
</dbReference>
<dbReference type="InterPro" id="IPR001633">
    <property type="entry name" value="EAL_dom"/>
</dbReference>
<dbReference type="CDD" id="cd01948">
    <property type="entry name" value="EAL"/>
    <property type="match status" value="1"/>
</dbReference>
<dbReference type="InterPro" id="IPR029787">
    <property type="entry name" value="Nucleotide_cyclase"/>
</dbReference>
<dbReference type="SUPFAM" id="SSF141868">
    <property type="entry name" value="EAL domain-like"/>
    <property type="match status" value="1"/>
</dbReference>
<comment type="caution">
    <text evidence="4">The sequence shown here is derived from an EMBL/GenBank/DDBJ whole genome shotgun (WGS) entry which is preliminary data.</text>
</comment>
<name>A0AAW7XPL2_9GAMM</name>
<reference evidence="4" key="1">
    <citation type="submission" date="2023-07" db="EMBL/GenBank/DDBJ databases">
        <title>Genome content predicts the carbon catabolic preferences of heterotrophic bacteria.</title>
        <authorList>
            <person name="Gralka M."/>
        </authorList>
    </citation>
    <scope>NUCLEOTIDE SEQUENCE</scope>
    <source>
        <strain evidence="4">I2M16</strain>
    </source>
</reference>
<dbReference type="CDD" id="cd01949">
    <property type="entry name" value="GGDEF"/>
    <property type="match status" value="1"/>
</dbReference>
<dbReference type="AlphaFoldDB" id="A0AAW7XPL2"/>
<dbReference type="InterPro" id="IPR043128">
    <property type="entry name" value="Rev_trsase/Diguanyl_cyclase"/>
</dbReference>
<dbReference type="InterPro" id="IPR035965">
    <property type="entry name" value="PAS-like_dom_sf"/>
</dbReference>
<feature type="transmembrane region" description="Helical" evidence="1">
    <location>
        <begin position="12"/>
        <end position="31"/>
    </location>
</feature>
<evidence type="ECO:0000256" key="1">
    <source>
        <dbReference type="SAM" id="Phobius"/>
    </source>
</evidence>
<dbReference type="PROSITE" id="PS50887">
    <property type="entry name" value="GGDEF"/>
    <property type="match status" value="1"/>
</dbReference>
<dbReference type="Gene3D" id="3.30.450.20">
    <property type="entry name" value="PAS domain"/>
    <property type="match status" value="1"/>
</dbReference>
<dbReference type="Gene3D" id="3.20.20.450">
    <property type="entry name" value="EAL domain"/>
    <property type="match status" value="1"/>
</dbReference>
<dbReference type="RefSeq" id="WP_303551750.1">
    <property type="nucleotide sequence ID" value="NZ_CAXHZV010000010.1"/>
</dbReference>
<dbReference type="InterPro" id="IPR035919">
    <property type="entry name" value="EAL_sf"/>
</dbReference>
<evidence type="ECO:0000313" key="4">
    <source>
        <dbReference type="EMBL" id="MDO6454883.1"/>
    </source>
</evidence>
<dbReference type="NCBIfam" id="TIGR00254">
    <property type="entry name" value="GGDEF"/>
    <property type="match status" value="1"/>
</dbReference>
<dbReference type="EMBL" id="JAUOPG010000010">
    <property type="protein sequence ID" value="MDO6454883.1"/>
    <property type="molecule type" value="Genomic_DNA"/>
</dbReference>
<dbReference type="SUPFAM" id="SSF55073">
    <property type="entry name" value="Nucleotide cyclase"/>
    <property type="match status" value="1"/>
</dbReference>
<dbReference type="InterPro" id="IPR000160">
    <property type="entry name" value="GGDEF_dom"/>
</dbReference>
<dbReference type="Proteomes" id="UP001169862">
    <property type="component" value="Unassembled WGS sequence"/>
</dbReference>
<feature type="domain" description="GGDEF" evidence="3">
    <location>
        <begin position="529"/>
        <end position="662"/>
    </location>
</feature>
<dbReference type="SUPFAM" id="SSF55785">
    <property type="entry name" value="PYP-like sensor domain (PAS domain)"/>
    <property type="match status" value="1"/>
</dbReference>
<dbReference type="SMART" id="SM00052">
    <property type="entry name" value="EAL"/>
    <property type="match status" value="1"/>
</dbReference>
<dbReference type="PANTHER" id="PTHR44757:SF2">
    <property type="entry name" value="BIOFILM ARCHITECTURE MAINTENANCE PROTEIN MBAA"/>
    <property type="match status" value="1"/>
</dbReference>
<dbReference type="InterPro" id="IPR052155">
    <property type="entry name" value="Biofilm_reg_signaling"/>
</dbReference>
<evidence type="ECO:0000259" key="3">
    <source>
        <dbReference type="PROSITE" id="PS50887"/>
    </source>
</evidence>
<dbReference type="SMART" id="SM00267">
    <property type="entry name" value="GGDEF"/>
    <property type="match status" value="1"/>
</dbReference>
<evidence type="ECO:0000313" key="5">
    <source>
        <dbReference type="Proteomes" id="UP001169862"/>
    </source>
</evidence>
<evidence type="ECO:0000259" key="2">
    <source>
        <dbReference type="PROSITE" id="PS50883"/>
    </source>
</evidence>
<dbReference type="Gene3D" id="3.30.70.270">
    <property type="match status" value="1"/>
</dbReference>
<keyword evidence="1" id="KW-0472">Membrane</keyword>
<dbReference type="Pfam" id="PF00990">
    <property type="entry name" value="GGDEF"/>
    <property type="match status" value="1"/>
</dbReference>
<sequence>MRPFFVSVRWKILLPLLVSLLITHISIFWYADYSLVSQYESARHELNTRNLKALDGSLTTSYLKQLELAQTIALVVDQEPGSSHLSLVQKMMDRRFPYFESMGMLENAALYSTQGKMLFRWGDVDYKLDNLVGSALQYEYPVRQLQCVKLCRRQLAIPLLNEGHVSGVLVVGRAIHDMVVDFKQLTGVDIGVAKFSQDNWQDVSAWSMDFSQLTQRNRNLQVLNALSEKEPDFHFDELYQLEAFDQKYEVFLTSPGRFDSDDSIWVLIADATERFDALETYRRILGVSLLISFLGLSIVAYVLSVRVRQRALAIQEVGSGVYQGEQNEMFADEFNLATASLADLKLQVSQLSSEERVLDDRLEKALHALNLERELISALFDTSKSILLIQNMDGMILSGNACAESIFGSRINDQELAFSSLFSDDPLSRQAEDSLQRLYMGLQRMSRFDTKSHDEHGSLHYLTWINTAIDTSHDVSIVVSLAIDVTDKKKAEERLAWLAFTDPVSALENRDMFLDKLPQAMDKVVQDGRILAMLCLDIDDFEKLQKQYNHVDQETLLNGVTSRIHSCLRDDDMLARFSDDLYMIVLRGMKDHKNAELVAQKLIQAFKEPFLVNEETIYLAINIGVSYFPDHADDVAGFVNAAESAMFLSRQSSKNHYLVFSPGVEERLQTPELETLTSVLQRGLLDVSYQPVIDMRNGRVLGATAGLCWKEATPSGDERLRTFYEDTSNHSRMNEFLINESLSHFSEWRFDHHRALQLFLPVRVRSSQVNELFEQIQTALVQYKTLMGLVVIEFQSDDVLRAEAGSEDLMQRLKDLGVQVAINTNDKVRPALYLAHTLPHDYIKLPIHAMLDSDEENKALIKSVVRISKELQIDCIAHGIQTADQTARLLNGGCAFGVGRYYASPMRESEFIGFIENVEMLEWPKS</sequence>